<reference evidence="1" key="1">
    <citation type="submission" date="2021-09" db="EMBL/GenBank/DDBJ databases">
        <authorList>
            <consortium name="AG Swart"/>
            <person name="Singh M."/>
            <person name="Singh A."/>
            <person name="Seah K."/>
            <person name="Emmerich C."/>
        </authorList>
    </citation>
    <scope>NUCLEOTIDE SEQUENCE</scope>
    <source>
        <strain evidence="1">ATCC30299</strain>
    </source>
</reference>
<dbReference type="Proteomes" id="UP001162131">
    <property type="component" value="Unassembled WGS sequence"/>
</dbReference>
<dbReference type="EMBL" id="CAJZBQ010000022">
    <property type="protein sequence ID" value="CAG9319170.1"/>
    <property type="molecule type" value="Genomic_DNA"/>
</dbReference>
<accession>A0AAU9J0A8</accession>
<name>A0AAU9J0A8_9CILI</name>
<gene>
    <name evidence="1" type="ORF">BSTOLATCC_MIC23379</name>
</gene>
<sequence>MKQMSYKFWSEIYKRSVKKIWIILEIFVNKKMSNPWAVKGGSATLKVVDTGGMGDYCNFLDNLESTEASPEISDELMGKQAHLLEVIDECEKYAIQLKCERDLVKFGEFLNKQQVDIKIELLSKTSNYLKLIKQNRKKLIQHICEESQGELVVEEDMQDSFIRIIEIAQHDSHYYSLLKKSNAIHPQTLENTKSSLNEIKEKLDDCGNRSKRLFNQITAAEEILSSKNIAL</sequence>
<evidence type="ECO:0000313" key="1">
    <source>
        <dbReference type="EMBL" id="CAG9319170.1"/>
    </source>
</evidence>
<organism evidence="1 2">
    <name type="scientific">Blepharisma stoltei</name>
    <dbReference type="NCBI Taxonomy" id="1481888"/>
    <lineage>
        <taxon>Eukaryota</taxon>
        <taxon>Sar</taxon>
        <taxon>Alveolata</taxon>
        <taxon>Ciliophora</taxon>
        <taxon>Postciliodesmatophora</taxon>
        <taxon>Heterotrichea</taxon>
        <taxon>Heterotrichida</taxon>
        <taxon>Blepharismidae</taxon>
        <taxon>Blepharisma</taxon>
    </lineage>
</organism>
<protein>
    <submittedName>
        <fullName evidence="1">Uncharacterized protein</fullName>
    </submittedName>
</protein>
<comment type="caution">
    <text evidence="1">The sequence shown here is derived from an EMBL/GenBank/DDBJ whole genome shotgun (WGS) entry which is preliminary data.</text>
</comment>
<keyword evidence="2" id="KW-1185">Reference proteome</keyword>
<evidence type="ECO:0000313" key="2">
    <source>
        <dbReference type="Proteomes" id="UP001162131"/>
    </source>
</evidence>
<proteinExistence type="predicted"/>
<dbReference type="AlphaFoldDB" id="A0AAU9J0A8"/>